<dbReference type="NCBIfam" id="TIGR00431">
    <property type="entry name" value="TruB"/>
    <property type="match status" value="1"/>
</dbReference>
<keyword evidence="3 5" id="KW-0819">tRNA processing</keyword>
<dbReference type="Gene3D" id="3.30.2350.10">
    <property type="entry name" value="Pseudouridine synthase"/>
    <property type="match status" value="1"/>
</dbReference>
<evidence type="ECO:0000256" key="2">
    <source>
        <dbReference type="ARBA" id="ARBA00005642"/>
    </source>
</evidence>
<name>A0A1I4MH91_9RHOB</name>
<dbReference type="GO" id="GO:0003723">
    <property type="term" value="F:RNA binding"/>
    <property type="evidence" value="ECO:0007669"/>
    <property type="project" value="InterPro"/>
</dbReference>
<evidence type="ECO:0000256" key="5">
    <source>
        <dbReference type="HAMAP-Rule" id="MF_01080"/>
    </source>
</evidence>
<feature type="domain" description="tRNA pseudouridylate synthase B C-terminal" evidence="8">
    <location>
        <begin position="214"/>
        <end position="272"/>
    </location>
</feature>
<comment type="similarity">
    <text evidence="2 5">Belongs to the pseudouridine synthase TruB family. Type 1 subfamily.</text>
</comment>
<evidence type="ECO:0000313" key="9">
    <source>
        <dbReference type="EMBL" id="SFM02619.1"/>
    </source>
</evidence>
<dbReference type="InterPro" id="IPR020103">
    <property type="entry name" value="PsdUridine_synth_cat_dom_sf"/>
</dbReference>
<proteinExistence type="inferred from homology"/>
<evidence type="ECO:0000313" key="10">
    <source>
        <dbReference type="Proteomes" id="UP000199144"/>
    </source>
</evidence>
<dbReference type="EMBL" id="FOTQ01000003">
    <property type="protein sequence ID" value="SFM02619.1"/>
    <property type="molecule type" value="Genomic_DNA"/>
</dbReference>
<evidence type="ECO:0000256" key="3">
    <source>
        <dbReference type="ARBA" id="ARBA00022694"/>
    </source>
</evidence>
<evidence type="ECO:0000256" key="1">
    <source>
        <dbReference type="ARBA" id="ARBA00000385"/>
    </source>
</evidence>
<feature type="active site" description="Nucleophile" evidence="5">
    <location>
        <position position="80"/>
    </location>
</feature>
<dbReference type="HAMAP" id="MF_01080">
    <property type="entry name" value="TruB_bact"/>
    <property type="match status" value="1"/>
</dbReference>
<dbReference type="Proteomes" id="UP000199144">
    <property type="component" value="Unassembled WGS sequence"/>
</dbReference>
<dbReference type="GO" id="GO:0160148">
    <property type="term" value="F:tRNA pseudouridine(55) synthase activity"/>
    <property type="evidence" value="ECO:0007669"/>
    <property type="project" value="UniProtKB-EC"/>
</dbReference>
<dbReference type="GO" id="GO:1990481">
    <property type="term" value="P:mRNA pseudouridine synthesis"/>
    <property type="evidence" value="ECO:0007669"/>
    <property type="project" value="TreeGrafter"/>
</dbReference>
<sequence>MLRRGSAPSTGPGLTDPDQSATPPPSPSITEDIMGRKRKGRDISGWLVVDKPAGMTSTAVVNKVRWALDAKKAGHAGTLDPEATGVLAIALGEATKTVPFITDALKAYSFTVRLGQATNTDDAEGEIIATSDLRPSDDEIKDALGQFVGDIMQVPPKFSAVKVDGQRAYKLARDGEDVELTARPLWVEELVLTDREDDDHVTLEMTCGKGGYVRSIARDLGAALGCHGHVRELRRIWSGPFDAQDGITVEQIDALAKSPDLDAFLRPLEEGLADLPEVKATAAGATRLRNGNPGMVIASDVDYGEECWASFEGQAVAVGIYKAGELHPSRVFVQPTE</sequence>
<dbReference type="EC" id="5.4.99.25" evidence="5"/>
<dbReference type="SUPFAM" id="SSF55120">
    <property type="entry name" value="Pseudouridine synthase"/>
    <property type="match status" value="1"/>
</dbReference>
<protein>
    <recommendedName>
        <fullName evidence="5">tRNA pseudouridine synthase B</fullName>
        <ecNumber evidence="5">5.4.99.25</ecNumber>
    </recommendedName>
    <alternativeName>
        <fullName evidence="5">tRNA pseudouridine(55) synthase</fullName>
        <shortName evidence="5">Psi55 synthase</shortName>
    </alternativeName>
    <alternativeName>
        <fullName evidence="5">tRNA pseudouridylate synthase</fullName>
    </alternativeName>
    <alternativeName>
        <fullName evidence="5">tRNA-uridine isomerase</fullName>
    </alternativeName>
</protein>
<dbReference type="STRING" id="254406.SAMN04488042_10385"/>
<dbReference type="AlphaFoldDB" id="A0A1I4MH91"/>
<dbReference type="InterPro" id="IPR002501">
    <property type="entry name" value="PsdUridine_synth_N"/>
</dbReference>
<dbReference type="GO" id="GO:0031119">
    <property type="term" value="P:tRNA pseudouridine synthesis"/>
    <property type="evidence" value="ECO:0007669"/>
    <property type="project" value="UniProtKB-UniRule"/>
</dbReference>
<keyword evidence="4 5" id="KW-0413">Isomerase</keyword>
<dbReference type="Pfam" id="PF16198">
    <property type="entry name" value="TruB_C_2"/>
    <property type="match status" value="1"/>
</dbReference>
<evidence type="ECO:0000259" key="8">
    <source>
        <dbReference type="Pfam" id="PF16198"/>
    </source>
</evidence>
<dbReference type="PANTHER" id="PTHR13767">
    <property type="entry name" value="TRNA-PSEUDOURIDINE SYNTHASE"/>
    <property type="match status" value="1"/>
</dbReference>
<dbReference type="CDD" id="cd02573">
    <property type="entry name" value="PseudoU_synth_EcTruB"/>
    <property type="match status" value="1"/>
</dbReference>
<reference evidence="9 10" key="1">
    <citation type="submission" date="2016-10" db="EMBL/GenBank/DDBJ databases">
        <authorList>
            <person name="de Groot N.N."/>
        </authorList>
    </citation>
    <scope>NUCLEOTIDE SEQUENCE [LARGE SCALE GENOMIC DNA]</scope>
    <source>
        <strain evidence="9 10">DSM 15283</strain>
    </source>
</reference>
<evidence type="ECO:0000256" key="4">
    <source>
        <dbReference type="ARBA" id="ARBA00023235"/>
    </source>
</evidence>
<dbReference type="InterPro" id="IPR014780">
    <property type="entry name" value="tRNA_psdUridine_synth_TruB"/>
</dbReference>
<evidence type="ECO:0000259" key="7">
    <source>
        <dbReference type="Pfam" id="PF01509"/>
    </source>
</evidence>
<dbReference type="InterPro" id="IPR032819">
    <property type="entry name" value="TruB_C"/>
</dbReference>
<accession>A0A1I4MH91</accession>
<feature type="region of interest" description="Disordered" evidence="6">
    <location>
        <begin position="1"/>
        <end position="36"/>
    </location>
</feature>
<comment type="function">
    <text evidence="5">Responsible for synthesis of pseudouridine from uracil-55 in the psi GC loop of transfer RNAs.</text>
</comment>
<organism evidence="9 10">
    <name type="scientific">Shimia aestuarii</name>
    <dbReference type="NCBI Taxonomy" id="254406"/>
    <lineage>
        <taxon>Bacteria</taxon>
        <taxon>Pseudomonadati</taxon>
        <taxon>Pseudomonadota</taxon>
        <taxon>Alphaproteobacteria</taxon>
        <taxon>Rhodobacterales</taxon>
        <taxon>Roseobacteraceae</taxon>
    </lineage>
</organism>
<comment type="catalytic activity">
    <reaction evidence="1 5">
        <text>uridine(55) in tRNA = pseudouridine(55) in tRNA</text>
        <dbReference type="Rhea" id="RHEA:42532"/>
        <dbReference type="Rhea" id="RHEA-COMP:10101"/>
        <dbReference type="Rhea" id="RHEA-COMP:10102"/>
        <dbReference type="ChEBI" id="CHEBI:65314"/>
        <dbReference type="ChEBI" id="CHEBI:65315"/>
        <dbReference type="EC" id="5.4.99.25"/>
    </reaction>
</comment>
<gene>
    <name evidence="5" type="primary">truB</name>
    <name evidence="9" type="ORF">SAMN04488042_10385</name>
</gene>
<feature type="domain" description="Pseudouridine synthase II N-terminal" evidence="7">
    <location>
        <begin position="65"/>
        <end position="213"/>
    </location>
</feature>
<evidence type="ECO:0000256" key="6">
    <source>
        <dbReference type="SAM" id="MobiDB-lite"/>
    </source>
</evidence>
<dbReference type="Pfam" id="PF01509">
    <property type="entry name" value="TruB_N"/>
    <property type="match status" value="1"/>
</dbReference>
<keyword evidence="10" id="KW-1185">Reference proteome</keyword>
<dbReference type="PANTHER" id="PTHR13767:SF2">
    <property type="entry name" value="PSEUDOURIDYLATE SYNTHASE TRUB1"/>
    <property type="match status" value="1"/>
</dbReference>